<comment type="caution">
    <text evidence="2">The sequence shown here is derived from an EMBL/GenBank/DDBJ whole genome shotgun (WGS) entry which is preliminary data.</text>
</comment>
<keyword evidence="2" id="KW-0479">Metal-binding</keyword>
<proteinExistence type="predicted"/>
<protein>
    <submittedName>
        <fullName evidence="2">Zinc-finger domain-containing protein</fullName>
    </submittedName>
</protein>
<name>A0A437J8G1_9SPHN</name>
<dbReference type="GO" id="GO:0008270">
    <property type="term" value="F:zinc ion binding"/>
    <property type="evidence" value="ECO:0007669"/>
    <property type="project" value="UniProtKB-KW"/>
</dbReference>
<dbReference type="InterPro" id="IPR019401">
    <property type="entry name" value="Znf_CHCC"/>
</dbReference>
<keyword evidence="2" id="KW-0863">Zinc-finger</keyword>
<reference evidence="2 3" key="1">
    <citation type="submission" date="2019-01" db="EMBL/GenBank/DDBJ databases">
        <authorList>
            <person name="Chen W.-M."/>
        </authorList>
    </citation>
    <scope>NUCLEOTIDE SEQUENCE [LARGE SCALE GENOMIC DNA]</scope>
    <source>
        <strain evidence="2 3">TLA-22</strain>
    </source>
</reference>
<dbReference type="EMBL" id="RZUL01000002">
    <property type="protein sequence ID" value="RVT41755.1"/>
    <property type="molecule type" value="Genomic_DNA"/>
</dbReference>
<dbReference type="Pfam" id="PF10276">
    <property type="entry name" value="zf-CHCC"/>
    <property type="match status" value="1"/>
</dbReference>
<feature type="domain" description="Zinc finger CHCC-type" evidence="1">
    <location>
        <begin position="14"/>
        <end position="51"/>
    </location>
</feature>
<evidence type="ECO:0000259" key="1">
    <source>
        <dbReference type="Pfam" id="PF10276"/>
    </source>
</evidence>
<gene>
    <name evidence="2" type="ORF">ENE74_05595</name>
</gene>
<dbReference type="Proteomes" id="UP000282977">
    <property type="component" value="Unassembled WGS sequence"/>
</dbReference>
<dbReference type="Gene3D" id="2.60.260.40">
    <property type="entry name" value="q5lls5 like domains"/>
    <property type="match status" value="1"/>
</dbReference>
<organism evidence="2 3">
    <name type="scientific">Sphingobium algorifonticola</name>
    <dbReference type="NCBI Taxonomy" id="2008318"/>
    <lineage>
        <taxon>Bacteria</taxon>
        <taxon>Pseudomonadati</taxon>
        <taxon>Pseudomonadota</taxon>
        <taxon>Alphaproteobacteria</taxon>
        <taxon>Sphingomonadales</taxon>
        <taxon>Sphingomonadaceae</taxon>
        <taxon>Sphingobium</taxon>
    </lineage>
</organism>
<accession>A0A437J8G1</accession>
<sequence length="75" mass="7794">MIQPPEILRTAKPRVSCDGSGDIPAALGHPRVFLEIDEKGYVDCGYCDRRFVLIGGPADGASHGALPDVASGASV</sequence>
<keyword evidence="3" id="KW-1185">Reference proteome</keyword>
<dbReference type="RefSeq" id="WP_127689729.1">
    <property type="nucleotide sequence ID" value="NZ_RZUL01000002.1"/>
</dbReference>
<evidence type="ECO:0000313" key="3">
    <source>
        <dbReference type="Proteomes" id="UP000282977"/>
    </source>
</evidence>
<dbReference type="OrthoDB" id="7391570at2"/>
<evidence type="ECO:0000313" key="2">
    <source>
        <dbReference type="EMBL" id="RVT41755.1"/>
    </source>
</evidence>
<keyword evidence="2" id="KW-0862">Zinc</keyword>
<dbReference type="AlphaFoldDB" id="A0A437J8G1"/>